<evidence type="ECO:0000313" key="2">
    <source>
        <dbReference type="EMBL" id="VDO68748.1"/>
    </source>
</evidence>
<protein>
    <submittedName>
        <fullName evidence="4">Protein polybromo-1-like</fullName>
    </submittedName>
</protein>
<reference evidence="4" key="2">
    <citation type="submission" date="2019-09" db="UniProtKB">
        <authorList>
            <consortium name="WormBaseParasite"/>
        </authorList>
    </citation>
    <scope>IDENTIFICATION</scope>
</reference>
<reference evidence="2 3" key="1">
    <citation type="submission" date="2018-11" db="EMBL/GenBank/DDBJ databases">
        <authorList>
            <consortium name="Pathogen Informatics"/>
        </authorList>
    </citation>
    <scope>NUCLEOTIDE SEQUENCE [LARGE SCALE GENOMIC DNA]</scope>
</reference>
<feature type="compositionally biased region" description="Polar residues" evidence="1">
    <location>
        <begin position="101"/>
        <end position="117"/>
    </location>
</feature>
<accession>A0A3P8AW61</accession>
<evidence type="ECO:0000256" key="1">
    <source>
        <dbReference type="SAM" id="MobiDB-lite"/>
    </source>
</evidence>
<gene>
    <name evidence="2" type="ORF">HPBE_LOCUS6557</name>
</gene>
<dbReference type="AlphaFoldDB" id="A0A183FI72"/>
<feature type="compositionally biased region" description="Basic residues" evidence="1">
    <location>
        <begin position="137"/>
        <end position="151"/>
    </location>
</feature>
<organism evidence="3 4">
    <name type="scientific">Heligmosomoides polygyrus</name>
    <name type="common">Parasitic roundworm</name>
    <dbReference type="NCBI Taxonomy" id="6339"/>
    <lineage>
        <taxon>Eukaryota</taxon>
        <taxon>Metazoa</taxon>
        <taxon>Ecdysozoa</taxon>
        <taxon>Nematoda</taxon>
        <taxon>Chromadorea</taxon>
        <taxon>Rhabditida</taxon>
        <taxon>Rhabditina</taxon>
        <taxon>Rhabditomorpha</taxon>
        <taxon>Strongyloidea</taxon>
        <taxon>Heligmosomidae</taxon>
        <taxon>Heligmosomoides</taxon>
    </lineage>
</organism>
<accession>A0A183FI72</accession>
<sequence length="275" mass="29819">MSHVTRATGKEVPGSKSAAKGAKRTRATEQDTASPRSIVKKGRRQETVSTDSAPDDNVSQDDISSTPRDENQETTVHEDDQQLVILKEKVRRGNPSVIHLVQQTTQEPSTDQGTSGVCTRANAGASGNQGETPKASKSPKKKQSAKKKGRPPAREPTPDPNEDDETGSQDPAPPGGDPDNQGSSGQEATPPPDFRLGYADHAIFYRTYIQDVECVRQLYVRNYKLAALVDLADKDLPMNVAYVCYTKYVAETKNPPSPAMLQCLTIGEMLAPVCR</sequence>
<dbReference type="EMBL" id="UZAH01025689">
    <property type="protein sequence ID" value="VDO68748.1"/>
    <property type="molecule type" value="Genomic_DNA"/>
</dbReference>
<dbReference type="WBParaSite" id="HPBE_0000655601-mRNA-1">
    <property type="protein sequence ID" value="HPBE_0000655601-mRNA-1"/>
    <property type="gene ID" value="HPBE_0000655601"/>
</dbReference>
<dbReference type="Proteomes" id="UP000050761">
    <property type="component" value="Unassembled WGS sequence"/>
</dbReference>
<name>A0A183FI72_HELPZ</name>
<proteinExistence type="predicted"/>
<feature type="region of interest" description="Disordered" evidence="1">
    <location>
        <begin position="1"/>
        <end position="194"/>
    </location>
</feature>
<keyword evidence="3" id="KW-1185">Reference proteome</keyword>
<feature type="compositionally biased region" description="Basic and acidic residues" evidence="1">
    <location>
        <begin position="67"/>
        <end position="80"/>
    </location>
</feature>
<evidence type="ECO:0000313" key="3">
    <source>
        <dbReference type="Proteomes" id="UP000050761"/>
    </source>
</evidence>
<evidence type="ECO:0000313" key="4">
    <source>
        <dbReference type="WBParaSite" id="HPBE_0000655601-mRNA-1"/>
    </source>
</evidence>